<evidence type="ECO:0000313" key="10">
    <source>
        <dbReference type="Proteomes" id="UP000663829"/>
    </source>
</evidence>
<dbReference type="PROSITE" id="PS00237">
    <property type="entry name" value="G_PROTEIN_RECEP_F1_1"/>
    <property type="match status" value="1"/>
</dbReference>
<keyword evidence="5" id="KW-0297">G-protein coupled receptor</keyword>
<dbReference type="GO" id="GO:0004930">
    <property type="term" value="F:G protein-coupled receptor activity"/>
    <property type="evidence" value="ECO:0007669"/>
    <property type="project" value="UniProtKB-KW"/>
</dbReference>
<keyword evidence="3 6" id="KW-1133">Transmembrane helix</keyword>
<evidence type="ECO:0000313" key="9">
    <source>
        <dbReference type="EMBL" id="CAF3763183.1"/>
    </source>
</evidence>
<feature type="transmembrane region" description="Helical" evidence="6">
    <location>
        <begin position="28"/>
        <end position="49"/>
    </location>
</feature>
<protein>
    <recommendedName>
        <fullName evidence="7">G-protein coupled receptors family 1 profile domain-containing protein</fullName>
    </recommendedName>
</protein>
<keyword evidence="4 6" id="KW-0472">Membrane</keyword>
<comment type="caution">
    <text evidence="8">The sequence shown here is derived from an EMBL/GenBank/DDBJ whole genome shotgun (WGS) entry which is preliminary data.</text>
</comment>
<accession>A0A814GA34</accession>
<evidence type="ECO:0000256" key="1">
    <source>
        <dbReference type="ARBA" id="ARBA00004370"/>
    </source>
</evidence>
<dbReference type="PRINTS" id="PR00237">
    <property type="entry name" value="GPCRRHODOPSN"/>
</dbReference>
<proteinExistence type="inferred from homology"/>
<evidence type="ECO:0000256" key="4">
    <source>
        <dbReference type="ARBA" id="ARBA00023136"/>
    </source>
</evidence>
<keyword evidence="5" id="KW-0675">Receptor</keyword>
<evidence type="ECO:0000256" key="6">
    <source>
        <dbReference type="SAM" id="Phobius"/>
    </source>
</evidence>
<evidence type="ECO:0000256" key="5">
    <source>
        <dbReference type="RuleBase" id="RU000688"/>
    </source>
</evidence>
<comment type="subcellular location">
    <subcellularLocation>
        <location evidence="1">Membrane</location>
    </subcellularLocation>
</comment>
<dbReference type="PANTHER" id="PTHR46641">
    <property type="entry name" value="FMRFAMIDE RECEPTOR-RELATED"/>
    <property type="match status" value="1"/>
</dbReference>
<keyword evidence="2 5" id="KW-0812">Transmembrane</keyword>
<dbReference type="Proteomes" id="UP000681722">
    <property type="component" value="Unassembled WGS sequence"/>
</dbReference>
<evidence type="ECO:0000256" key="3">
    <source>
        <dbReference type="ARBA" id="ARBA00022989"/>
    </source>
</evidence>
<feature type="transmembrane region" description="Helical" evidence="6">
    <location>
        <begin position="149"/>
        <end position="169"/>
    </location>
</feature>
<dbReference type="Gene3D" id="1.20.1070.10">
    <property type="entry name" value="Rhodopsin 7-helix transmembrane proteins"/>
    <property type="match status" value="1"/>
</dbReference>
<feature type="transmembrane region" description="Helical" evidence="6">
    <location>
        <begin position="285"/>
        <end position="308"/>
    </location>
</feature>
<dbReference type="SUPFAM" id="SSF81321">
    <property type="entry name" value="Family A G protein-coupled receptor-like"/>
    <property type="match status" value="1"/>
</dbReference>
<feature type="transmembrane region" description="Helical" evidence="6">
    <location>
        <begin position="200"/>
        <end position="221"/>
    </location>
</feature>
<evidence type="ECO:0000259" key="7">
    <source>
        <dbReference type="PROSITE" id="PS50262"/>
    </source>
</evidence>
<reference evidence="8" key="1">
    <citation type="submission" date="2021-02" db="EMBL/GenBank/DDBJ databases">
        <authorList>
            <person name="Nowell W R."/>
        </authorList>
    </citation>
    <scope>NUCLEOTIDE SEQUENCE</scope>
</reference>
<feature type="domain" description="G-protein coupled receptors family 1 profile" evidence="7">
    <location>
        <begin position="40"/>
        <end position="305"/>
    </location>
</feature>
<dbReference type="AlphaFoldDB" id="A0A814GA34"/>
<sequence length="341" mass="39885">MNNSTIFSDICIDNDDFIYEFKRIVEGWILSGVSLFGIIGNTLTCVILLHPEMRKSSTNLYILALSFVNIIVLIVFILSHGLRWIFYNSCSNIITSYELFYIKIFLYIYPIHITSVLTSIYLATSVTIDRFLIICLPYRMKKYHSKKSSLIVIISVCSFCIIYCLPFWFEFTHENGDNNLTLVLSSLGKHIIFRLLMRKYLYLIFVFLLPLSILIICKTFIIKQLIILRNKKRKLCTQDHSTNSITLLLLSLAGIFLLTQFPYFLFNTFYALKGPLYMETTNARLYLSVNNVLSVTNASCVFILYSFFGHKFRYVFQSMFCCCNQRKNEVIQFKLIRKPRI</sequence>
<dbReference type="GO" id="GO:0016020">
    <property type="term" value="C:membrane"/>
    <property type="evidence" value="ECO:0007669"/>
    <property type="project" value="UniProtKB-SubCell"/>
</dbReference>
<dbReference type="EMBL" id="CAJOBC010003021">
    <property type="protein sequence ID" value="CAF3763183.1"/>
    <property type="molecule type" value="Genomic_DNA"/>
</dbReference>
<dbReference type="PROSITE" id="PS50262">
    <property type="entry name" value="G_PROTEIN_RECEP_F1_2"/>
    <property type="match status" value="1"/>
</dbReference>
<comment type="similarity">
    <text evidence="5">Belongs to the G-protein coupled receptor 1 family.</text>
</comment>
<feature type="transmembrane region" description="Helical" evidence="6">
    <location>
        <begin position="61"/>
        <end position="86"/>
    </location>
</feature>
<evidence type="ECO:0000256" key="2">
    <source>
        <dbReference type="ARBA" id="ARBA00022692"/>
    </source>
</evidence>
<dbReference type="InterPro" id="IPR052954">
    <property type="entry name" value="GPCR-Ligand_Int"/>
</dbReference>
<dbReference type="CDD" id="cd14978">
    <property type="entry name" value="7tmA_FMRFamide_R-like"/>
    <property type="match status" value="1"/>
</dbReference>
<dbReference type="Proteomes" id="UP000663829">
    <property type="component" value="Unassembled WGS sequence"/>
</dbReference>
<dbReference type="InterPro" id="IPR000276">
    <property type="entry name" value="GPCR_Rhodpsn"/>
</dbReference>
<name>A0A814GA34_9BILA</name>
<feature type="transmembrane region" description="Helical" evidence="6">
    <location>
        <begin position="106"/>
        <end position="128"/>
    </location>
</feature>
<evidence type="ECO:0000313" key="8">
    <source>
        <dbReference type="EMBL" id="CAF0991243.1"/>
    </source>
</evidence>
<dbReference type="PANTHER" id="PTHR46641:SF2">
    <property type="entry name" value="FMRFAMIDE RECEPTOR"/>
    <property type="match status" value="1"/>
</dbReference>
<organism evidence="8 10">
    <name type="scientific">Didymodactylos carnosus</name>
    <dbReference type="NCBI Taxonomy" id="1234261"/>
    <lineage>
        <taxon>Eukaryota</taxon>
        <taxon>Metazoa</taxon>
        <taxon>Spiralia</taxon>
        <taxon>Gnathifera</taxon>
        <taxon>Rotifera</taxon>
        <taxon>Eurotatoria</taxon>
        <taxon>Bdelloidea</taxon>
        <taxon>Philodinida</taxon>
        <taxon>Philodinidae</taxon>
        <taxon>Didymodactylos</taxon>
    </lineage>
</organism>
<gene>
    <name evidence="8" type="ORF">GPM918_LOCUS13264</name>
    <name evidence="9" type="ORF">SRO942_LOCUS13264</name>
</gene>
<keyword evidence="10" id="KW-1185">Reference proteome</keyword>
<dbReference type="EMBL" id="CAJNOQ010003021">
    <property type="protein sequence ID" value="CAF0991243.1"/>
    <property type="molecule type" value="Genomic_DNA"/>
</dbReference>
<dbReference type="InterPro" id="IPR017452">
    <property type="entry name" value="GPCR_Rhodpsn_7TM"/>
</dbReference>
<dbReference type="Pfam" id="PF00001">
    <property type="entry name" value="7tm_1"/>
    <property type="match status" value="1"/>
</dbReference>
<feature type="transmembrane region" description="Helical" evidence="6">
    <location>
        <begin position="242"/>
        <end position="265"/>
    </location>
</feature>
<dbReference type="OrthoDB" id="10011262at2759"/>
<keyword evidence="5" id="KW-0807">Transducer</keyword>